<name>A0AAD4D6T2_9FUNG</name>
<dbReference type="EMBL" id="JAAAIL010001305">
    <property type="protein sequence ID" value="KAG0270799.1"/>
    <property type="molecule type" value="Genomic_DNA"/>
</dbReference>
<evidence type="ECO:0000256" key="2">
    <source>
        <dbReference type="SAM" id="MobiDB-lite"/>
    </source>
</evidence>
<keyword evidence="1" id="KW-0238">DNA-binding</keyword>
<dbReference type="Gene3D" id="1.10.10.60">
    <property type="entry name" value="Homeodomain-like"/>
    <property type="match status" value="1"/>
</dbReference>
<feature type="compositionally biased region" description="Low complexity" evidence="2">
    <location>
        <begin position="392"/>
        <end position="407"/>
    </location>
</feature>
<feature type="non-terminal residue" evidence="4">
    <location>
        <position position="583"/>
    </location>
</feature>
<accession>A0AAD4D6T2</accession>
<feature type="domain" description="HTH CENPB-type" evidence="3">
    <location>
        <begin position="156"/>
        <end position="231"/>
    </location>
</feature>
<organism evidence="4 5">
    <name type="scientific">Linnemannia exigua</name>
    <dbReference type="NCBI Taxonomy" id="604196"/>
    <lineage>
        <taxon>Eukaryota</taxon>
        <taxon>Fungi</taxon>
        <taxon>Fungi incertae sedis</taxon>
        <taxon>Mucoromycota</taxon>
        <taxon>Mortierellomycotina</taxon>
        <taxon>Mortierellomycetes</taxon>
        <taxon>Mortierellales</taxon>
        <taxon>Mortierellaceae</taxon>
        <taxon>Linnemannia</taxon>
    </lineage>
</organism>
<keyword evidence="5" id="KW-1185">Reference proteome</keyword>
<dbReference type="AlphaFoldDB" id="A0AAD4D6T2"/>
<evidence type="ECO:0000313" key="4">
    <source>
        <dbReference type="EMBL" id="KAG0270799.1"/>
    </source>
</evidence>
<sequence length="583" mass="63944">MGVFGEKHTSLTREQKRQLIHQADTHKLRPTEVCDWVLATWGLRIARVTVYSILHKQRASLMAGHKDLYQSMQNSVQALQQQSSSTSTNTYLTTEDACLERDPTTGRINKYQANTAAATGKRAQSTSSSARSSSVMSDFSSMPPVPSGEGARWEGQLKRVREPASVELDRAMVQFLKSSAAVDEHGRRLNDAELQSHALRLARTIPSASRMRCSFGWLRHFKRRLGVQWAADRLGRHRWIVEMDPFGSSNSNSSETALLPSSSLASTSSTVITQTSADAAQPLGPSSALNRSRRQGKVAKHEHGNNNQSTSSSHLLSHTTPNHITINSSSGSSSNDDNDDDEDDEEEYHSSHELLGKEHDFTSPIPSSNAHNNILNNPFLISASAPAKHTRSTSTSTSASTTSTSASYSNGSALRHAQTHPSLDMHQQHQQQHRLYSFGNESSPFSALGHFPSLHPSLTSHNTLLNSYSSPLHSTPTPTSTHPTHTTSILDSFPNLFDSLPPLHNTSSSSIPTVSSSHLFLNRTSASLNADSTNKTTTTHLDANNNPFGMSVDGGMRKVPSKDEAYDMLQSLLLYYEQDHHYI</sequence>
<dbReference type="InterPro" id="IPR006600">
    <property type="entry name" value="HTH_CenpB_DNA-bd_dom"/>
</dbReference>
<feature type="compositionally biased region" description="Acidic residues" evidence="2">
    <location>
        <begin position="336"/>
        <end position="347"/>
    </location>
</feature>
<feature type="region of interest" description="Disordered" evidence="2">
    <location>
        <begin position="386"/>
        <end position="432"/>
    </location>
</feature>
<reference evidence="4" key="1">
    <citation type="journal article" date="2020" name="Fungal Divers.">
        <title>Resolving the Mortierellaceae phylogeny through synthesis of multi-gene phylogenetics and phylogenomics.</title>
        <authorList>
            <person name="Vandepol N."/>
            <person name="Liber J."/>
            <person name="Desiro A."/>
            <person name="Na H."/>
            <person name="Kennedy M."/>
            <person name="Barry K."/>
            <person name="Grigoriev I.V."/>
            <person name="Miller A.N."/>
            <person name="O'Donnell K."/>
            <person name="Stajich J.E."/>
            <person name="Bonito G."/>
        </authorList>
    </citation>
    <scope>NUCLEOTIDE SEQUENCE</scope>
    <source>
        <strain evidence="4">NRRL 28262</strain>
    </source>
</reference>
<dbReference type="Pfam" id="PF03221">
    <property type="entry name" value="HTH_Tnp_Tc5"/>
    <property type="match status" value="1"/>
</dbReference>
<feature type="compositionally biased region" description="Low complexity" evidence="2">
    <location>
        <begin position="309"/>
        <end position="320"/>
    </location>
</feature>
<comment type="caution">
    <text evidence="4">The sequence shown here is derived from an EMBL/GenBank/DDBJ whole genome shotgun (WGS) entry which is preliminary data.</text>
</comment>
<dbReference type="GO" id="GO:0003677">
    <property type="term" value="F:DNA binding"/>
    <property type="evidence" value="ECO:0007669"/>
    <property type="project" value="UniProtKB-KW"/>
</dbReference>
<feature type="compositionally biased region" description="Low complexity" evidence="2">
    <location>
        <begin position="125"/>
        <end position="141"/>
    </location>
</feature>
<protein>
    <recommendedName>
        <fullName evidence="3">HTH CENPB-type domain-containing protein</fullName>
    </recommendedName>
</protein>
<proteinExistence type="predicted"/>
<dbReference type="PROSITE" id="PS51253">
    <property type="entry name" value="HTH_CENPB"/>
    <property type="match status" value="1"/>
</dbReference>
<feature type="region of interest" description="Disordered" evidence="2">
    <location>
        <begin position="113"/>
        <end position="154"/>
    </location>
</feature>
<gene>
    <name evidence="4" type="ORF">BGZ95_001513</name>
</gene>
<feature type="region of interest" description="Disordered" evidence="2">
    <location>
        <begin position="277"/>
        <end position="351"/>
    </location>
</feature>
<evidence type="ECO:0000256" key="1">
    <source>
        <dbReference type="ARBA" id="ARBA00023125"/>
    </source>
</evidence>
<evidence type="ECO:0000259" key="3">
    <source>
        <dbReference type="PROSITE" id="PS51253"/>
    </source>
</evidence>
<dbReference type="Proteomes" id="UP001194580">
    <property type="component" value="Unassembled WGS sequence"/>
</dbReference>
<evidence type="ECO:0000313" key="5">
    <source>
        <dbReference type="Proteomes" id="UP001194580"/>
    </source>
</evidence>